<dbReference type="EMBL" id="AGWJ02000023">
    <property type="protein sequence ID" value="EHO79768.1"/>
    <property type="molecule type" value="Genomic_DNA"/>
</dbReference>
<sequence length="253" mass="28947">MKDNFPFQIELAYSKVLKKLVTEIEDKFKEIFLKGKTNSITTQKIKLNTNDDKEKEFLEYFEELLTTEYTFDLCIDYILETVEYSINTVNSSVSEILGVAFKEQPYYNEEIIKNLLEENIKLIKAEPTKYLRTYDKQVAKLVKEKIEEGLTLDDLVQAIKNTTGIEKNRAALIAADQVGNVFAESTKAQFKGIGLKKFIWVTAGDARVRPTHAERNGNIYEWDNPPDGEIPGRPIRCRCTADIVESEVLMLAA</sequence>
<feature type="domain" description="Phage head morphogenesis" evidence="1">
    <location>
        <begin position="137"/>
        <end position="241"/>
    </location>
</feature>
<evidence type="ECO:0000313" key="3">
    <source>
        <dbReference type="Proteomes" id="UP000003233"/>
    </source>
</evidence>
<dbReference type="NCBIfam" id="TIGR01641">
    <property type="entry name" value="phageSPP1_gp7"/>
    <property type="match status" value="1"/>
</dbReference>
<dbReference type="InterPro" id="IPR006528">
    <property type="entry name" value="Phage_head_morphogenesis_dom"/>
</dbReference>
<dbReference type="AlphaFoldDB" id="H1PVR4"/>
<dbReference type="Pfam" id="PF04233">
    <property type="entry name" value="Phage_Mu_F"/>
    <property type="match status" value="1"/>
</dbReference>
<name>H1PVR4_9FUSO</name>
<accession>H1PVR4</accession>
<comment type="caution">
    <text evidence="2">The sequence shown here is derived from an EMBL/GenBank/DDBJ whole genome shotgun (WGS) entry which is preliminary data.</text>
</comment>
<dbReference type="BioCyc" id="FSP457404-HMP:GTSQ-2533-MONOMER"/>
<organism evidence="2 3">
    <name type="scientific">Fusobacterium ulcerans 12-1B</name>
    <dbReference type="NCBI Taxonomy" id="457404"/>
    <lineage>
        <taxon>Bacteria</taxon>
        <taxon>Fusobacteriati</taxon>
        <taxon>Fusobacteriota</taxon>
        <taxon>Fusobacteriia</taxon>
        <taxon>Fusobacteriales</taxon>
        <taxon>Fusobacteriaceae</taxon>
        <taxon>Fusobacterium</taxon>
    </lineage>
</organism>
<dbReference type="RefSeq" id="WP_008698231.1">
    <property type="nucleotide sequence ID" value="NZ_KE161009.1"/>
</dbReference>
<dbReference type="Proteomes" id="UP000003233">
    <property type="component" value="Unassembled WGS sequence"/>
</dbReference>
<dbReference type="HOGENOM" id="CLU_079019_1_0_0"/>
<reference evidence="2 3" key="1">
    <citation type="submission" date="2012-07" db="EMBL/GenBank/DDBJ databases">
        <title>The Genome Sequence of Fusobacterium ulcerans 12_1B.</title>
        <authorList>
            <consortium name="The Broad Institute Genome Sequencing Platform"/>
            <person name="Earl A."/>
            <person name="Ward D."/>
            <person name="Feldgarden M."/>
            <person name="Gevers D."/>
            <person name="Strauss J."/>
            <person name="Ambrose C.E."/>
            <person name="Allen-Vercoe E."/>
            <person name="Walker B."/>
            <person name="Young S.K."/>
            <person name="Zeng Q."/>
            <person name="Gargeya S."/>
            <person name="Fitzgerald M."/>
            <person name="Haas B."/>
            <person name="Abouelleil A."/>
            <person name="Alvarado L."/>
            <person name="Arachchi H.M."/>
            <person name="Berlin A.M."/>
            <person name="Chapman S.B."/>
            <person name="Goldberg J."/>
            <person name="Griggs A."/>
            <person name="Gujja S."/>
            <person name="Hansen M."/>
            <person name="Howarth C."/>
            <person name="Imamovic A."/>
            <person name="Larimer J."/>
            <person name="McCowen C."/>
            <person name="Montmayeur A."/>
            <person name="Murphy C."/>
            <person name="Neiman D."/>
            <person name="Pearson M."/>
            <person name="Priest M."/>
            <person name="Roberts A."/>
            <person name="Saif S."/>
            <person name="Shea T."/>
            <person name="Sisk P."/>
            <person name="Sykes S."/>
            <person name="Wortman J."/>
            <person name="Nusbaum C."/>
            <person name="Birren B."/>
        </authorList>
    </citation>
    <scope>NUCLEOTIDE SEQUENCE [LARGE SCALE GENOMIC DNA]</scope>
    <source>
        <strain evidence="2 3">12_1B</strain>
    </source>
</reference>
<keyword evidence="3" id="KW-1185">Reference proteome</keyword>
<dbReference type="PATRIC" id="fig|457404.5.peg.2643"/>
<proteinExistence type="predicted"/>
<evidence type="ECO:0000259" key="1">
    <source>
        <dbReference type="Pfam" id="PF04233"/>
    </source>
</evidence>
<protein>
    <recommendedName>
        <fullName evidence="1">Phage head morphogenesis domain-containing protein</fullName>
    </recommendedName>
</protein>
<evidence type="ECO:0000313" key="2">
    <source>
        <dbReference type="EMBL" id="EHO79768.1"/>
    </source>
</evidence>
<gene>
    <name evidence="2" type="ORF">HMPREF0402_02507</name>
</gene>